<evidence type="ECO:0000256" key="1">
    <source>
        <dbReference type="PROSITE-ProRule" id="PRU00473"/>
    </source>
</evidence>
<feature type="domain" description="OmpA-like" evidence="4">
    <location>
        <begin position="340"/>
        <end position="460"/>
    </location>
</feature>
<feature type="compositionally biased region" description="Basic and acidic residues" evidence="2">
    <location>
        <begin position="425"/>
        <end position="436"/>
    </location>
</feature>
<evidence type="ECO:0000256" key="2">
    <source>
        <dbReference type="SAM" id="MobiDB-lite"/>
    </source>
</evidence>
<dbReference type="EMBL" id="FOVR01000014">
    <property type="protein sequence ID" value="SFO84934.1"/>
    <property type="molecule type" value="Genomic_DNA"/>
</dbReference>
<dbReference type="Gene3D" id="3.30.1330.60">
    <property type="entry name" value="OmpA-like domain"/>
    <property type="match status" value="1"/>
</dbReference>
<evidence type="ECO:0000313" key="6">
    <source>
        <dbReference type="Proteomes" id="UP000199236"/>
    </source>
</evidence>
<dbReference type="NCBIfam" id="TIGR03350">
    <property type="entry name" value="type_VI_ompA"/>
    <property type="match status" value="1"/>
</dbReference>
<keyword evidence="1 3" id="KW-0472">Membrane</keyword>
<dbReference type="PROSITE" id="PS51123">
    <property type="entry name" value="OMPA_2"/>
    <property type="match status" value="1"/>
</dbReference>
<protein>
    <submittedName>
        <fullName evidence="5">Type VI secretion system protein ImpK</fullName>
    </submittedName>
</protein>
<dbReference type="NCBIfam" id="TIGR03349">
    <property type="entry name" value="IV_VI_DotU"/>
    <property type="match status" value="1"/>
</dbReference>
<dbReference type="PANTHER" id="PTHR38033">
    <property type="entry name" value="MEMBRANE PROTEIN-RELATED"/>
    <property type="match status" value="1"/>
</dbReference>
<dbReference type="SUPFAM" id="SSF103088">
    <property type="entry name" value="OmpA-like"/>
    <property type="match status" value="1"/>
</dbReference>
<dbReference type="NCBIfam" id="NF038228">
    <property type="entry name" value="IcmH_DotU_IVB"/>
    <property type="match status" value="1"/>
</dbReference>
<dbReference type="InterPro" id="IPR036737">
    <property type="entry name" value="OmpA-like_sf"/>
</dbReference>
<name>A0A1I5KIP3_9HYPH</name>
<evidence type="ECO:0000259" key="4">
    <source>
        <dbReference type="PROSITE" id="PS51123"/>
    </source>
</evidence>
<keyword evidence="6" id="KW-1185">Reference proteome</keyword>
<dbReference type="Pfam" id="PF00691">
    <property type="entry name" value="OmpA"/>
    <property type="match status" value="1"/>
</dbReference>
<dbReference type="PANTHER" id="PTHR38033:SF1">
    <property type="entry name" value="DOTU FAMILY TYPE IV_VI SECRETION SYSTEM PROTEIN"/>
    <property type="match status" value="1"/>
</dbReference>
<dbReference type="Gene3D" id="1.25.40.590">
    <property type="entry name" value="Type IV / VI secretion system, DotU"/>
    <property type="match status" value="1"/>
</dbReference>
<gene>
    <name evidence="5" type="ORF">SAMN04488056_11430</name>
</gene>
<feature type="transmembrane region" description="Helical" evidence="3">
    <location>
        <begin position="254"/>
        <end position="276"/>
    </location>
</feature>
<feature type="region of interest" description="Disordered" evidence="2">
    <location>
        <begin position="425"/>
        <end position="445"/>
    </location>
</feature>
<evidence type="ECO:0000256" key="3">
    <source>
        <dbReference type="SAM" id="Phobius"/>
    </source>
</evidence>
<proteinExistence type="predicted"/>
<dbReference type="InterPro" id="IPR017732">
    <property type="entry name" value="T4/T6SS_DotU"/>
</dbReference>
<dbReference type="InterPro" id="IPR038522">
    <property type="entry name" value="T4/T6SS_DotU_sf"/>
</dbReference>
<dbReference type="RefSeq" id="WP_090075095.1">
    <property type="nucleotide sequence ID" value="NZ_FOVR01000014.1"/>
</dbReference>
<dbReference type="STRING" id="655353.SAMN04488056_11430"/>
<dbReference type="GO" id="GO:0016020">
    <property type="term" value="C:membrane"/>
    <property type="evidence" value="ECO:0007669"/>
    <property type="project" value="UniProtKB-UniRule"/>
</dbReference>
<dbReference type="InterPro" id="IPR006665">
    <property type="entry name" value="OmpA-like"/>
</dbReference>
<keyword evidence="3" id="KW-1133">Transmembrane helix</keyword>
<feature type="compositionally biased region" description="Low complexity" evidence="2">
    <location>
        <begin position="27"/>
        <end position="52"/>
    </location>
</feature>
<dbReference type="AlphaFoldDB" id="A0A1I5KIP3"/>
<dbReference type="Pfam" id="PF09850">
    <property type="entry name" value="DotU"/>
    <property type="match status" value="1"/>
</dbReference>
<dbReference type="OrthoDB" id="345640at2"/>
<accession>A0A1I5KIP3</accession>
<keyword evidence="3" id="KW-0812">Transmembrane</keyword>
<feature type="region of interest" description="Disordered" evidence="2">
    <location>
        <begin position="1"/>
        <end position="60"/>
    </location>
</feature>
<reference evidence="5 6" key="1">
    <citation type="submission" date="2016-10" db="EMBL/GenBank/DDBJ databases">
        <authorList>
            <person name="de Groot N.N."/>
        </authorList>
    </citation>
    <scope>NUCLEOTIDE SEQUENCE [LARGE SCALE GENOMIC DNA]</scope>
    <source>
        <strain evidence="5 6">CGMCC 1.9157</strain>
    </source>
</reference>
<dbReference type="InterPro" id="IPR017733">
    <property type="entry name" value="OmpA-like_dom_proteobacteria"/>
</dbReference>
<organism evidence="5 6">
    <name type="scientific">Cohaesibacter marisflavi</name>
    <dbReference type="NCBI Taxonomy" id="655353"/>
    <lineage>
        <taxon>Bacteria</taxon>
        <taxon>Pseudomonadati</taxon>
        <taxon>Pseudomonadota</taxon>
        <taxon>Alphaproteobacteria</taxon>
        <taxon>Hyphomicrobiales</taxon>
        <taxon>Cohaesibacteraceae</taxon>
    </lineage>
</organism>
<evidence type="ECO:0000313" key="5">
    <source>
        <dbReference type="EMBL" id="SFO84934.1"/>
    </source>
</evidence>
<dbReference type="Proteomes" id="UP000199236">
    <property type="component" value="Unassembled WGS sequence"/>
</dbReference>
<sequence>MTSDDPFAEPFDTDKTVIRPNPGGRRQTTAKQPTPKPQPAHSAPTPSAAPPVGAGGTIPVVPTSAATTGMNPLNAAASTLFSLVARIRNRAQHSDPAALRQSVVNEIRTFGNTAQQNGVPVQSIRAARYAICATIDDVVLNTPWGGQSIWAQQSMVGTFHKETHGGDRFYELLSSLEKAPSQNLDLLEFLYMCLSLGFEGRLRVEPRGSEKHLSIRDGLARLIRTHRGDTDRDLSPHWRGANVAHRILSNWVPVWSTGAVVLAGMCLLFFGFSFALSQDTDLLRGKITALNVSGPVVLERPAPPPPPPPPAPKEVEAIETVSAFLEPEIKEGLVSVEKIGNTLVVRLAGKGMFPSASDSLETRFETVVDRVAEALDDEDGKIIVAGHSDNIPISTARFPSNLALSLARAKSVMNRISEKLSDKDRISAEGRADKEPIASNETAEGRAKNRRIEVILVKAS</sequence>
<dbReference type="CDD" id="cd07185">
    <property type="entry name" value="OmpA_C-like"/>
    <property type="match status" value="1"/>
</dbReference>